<dbReference type="GO" id="GO:0009103">
    <property type="term" value="P:lipopolysaccharide biosynthetic process"/>
    <property type="evidence" value="ECO:0007669"/>
    <property type="project" value="TreeGrafter"/>
</dbReference>
<dbReference type="CDD" id="cd03801">
    <property type="entry name" value="GT4_PimA-like"/>
    <property type="match status" value="1"/>
</dbReference>
<evidence type="ECO:0000313" key="2">
    <source>
        <dbReference type="EMBL" id="RDU37579.1"/>
    </source>
</evidence>
<dbReference type="Proteomes" id="UP000257144">
    <property type="component" value="Unassembled WGS sequence"/>
</dbReference>
<name>A0A3D8GTP2_9BACI</name>
<organism evidence="2 3">
    <name type="scientific">Neobacillus piezotolerans</name>
    <dbReference type="NCBI Taxonomy" id="2259171"/>
    <lineage>
        <taxon>Bacteria</taxon>
        <taxon>Bacillati</taxon>
        <taxon>Bacillota</taxon>
        <taxon>Bacilli</taxon>
        <taxon>Bacillales</taxon>
        <taxon>Bacillaceae</taxon>
        <taxon>Neobacillus</taxon>
    </lineage>
</organism>
<dbReference type="PANTHER" id="PTHR46401">
    <property type="entry name" value="GLYCOSYLTRANSFERASE WBBK-RELATED"/>
    <property type="match status" value="1"/>
</dbReference>
<dbReference type="EMBL" id="QNQT01000002">
    <property type="protein sequence ID" value="RDU37579.1"/>
    <property type="molecule type" value="Genomic_DNA"/>
</dbReference>
<dbReference type="Pfam" id="PF13692">
    <property type="entry name" value="Glyco_trans_1_4"/>
    <property type="match status" value="1"/>
</dbReference>
<dbReference type="Gene3D" id="3.40.50.2000">
    <property type="entry name" value="Glycogen Phosphorylase B"/>
    <property type="match status" value="1"/>
</dbReference>
<evidence type="ECO:0000313" key="3">
    <source>
        <dbReference type="Proteomes" id="UP000257144"/>
    </source>
</evidence>
<keyword evidence="1 2" id="KW-0808">Transferase</keyword>
<dbReference type="SUPFAM" id="SSF53756">
    <property type="entry name" value="UDP-Glycosyltransferase/glycogen phosphorylase"/>
    <property type="match status" value="1"/>
</dbReference>
<dbReference type="AlphaFoldDB" id="A0A3D8GTP2"/>
<proteinExistence type="predicted"/>
<dbReference type="PANTHER" id="PTHR46401:SF2">
    <property type="entry name" value="GLYCOSYLTRANSFERASE WBBK-RELATED"/>
    <property type="match status" value="1"/>
</dbReference>
<dbReference type="GO" id="GO:0016757">
    <property type="term" value="F:glycosyltransferase activity"/>
    <property type="evidence" value="ECO:0007669"/>
    <property type="project" value="TreeGrafter"/>
</dbReference>
<comment type="caution">
    <text evidence="2">The sequence shown here is derived from an EMBL/GenBank/DDBJ whole genome shotgun (WGS) entry which is preliminary data.</text>
</comment>
<gene>
    <name evidence="2" type="ORF">DRW41_06985</name>
</gene>
<sequence length="373" mass="42088">MKTVLLYYPFQLAKNANSGSKLRPRKMHEAFLEWGKERGIEILLLSGQSKDRAALFEQWKSEGRLDNLLFCYMENQTIPFWLTDSGHIPKQPFVDSNVMSFLRGKNVPVGVFYRDVYWKFDELYPLKGAKKALMQFVYRMEERFYEKYCKVVFLPSDAMGSFVDINLPKVSLPPGGTDRIPGASNGSVPGEPSKAIYVGGINNEDYGLFLLLDALEKANADKKVCDLTVVCREDEFEKLPADKKERLERQGVAVRHVSGEDLNDLYLEMDFAFIPRYKSTYNDFSVPVKLVEYLSNGLPVLATNCSAQEEIIEGGGYGLICEDNAASMAAAISRMTGETGKYRENIKETFIQNHSWKARVEKVHESLTGGGGL</sequence>
<protein>
    <submittedName>
        <fullName evidence="2">Glycosyltransferase family 1 protein</fullName>
    </submittedName>
</protein>
<evidence type="ECO:0000256" key="1">
    <source>
        <dbReference type="ARBA" id="ARBA00022679"/>
    </source>
</evidence>
<keyword evidence="3" id="KW-1185">Reference proteome</keyword>
<accession>A0A3D8GTP2</accession>
<reference evidence="2 3" key="1">
    <citation type="submission" date="2018-07" db="EMBL/GenBank/DDBJ databases">
        <title>Bacillus sp. YLB-04 draft genome sequence.</title>
        <authorList>
            <person name="Yu L."/>
            <person name="Tang X."/>
        </authorList>
    </citation>
    <scope>NUCLEOTIDE SEQUENCE [LARGE SCALE GENOMIC DNA]</scope>
    <source>
        <strain evidence="2 3">YLB-04</strain>
    </source>
</reference>
<dbReference type="OrthoDB" id="9801492at2"/>
<dbReference type="RefSeq" id="WP_115451251.1">
    <property type="nucleotide sequence ID" value="NZ_QNQT01000002.1"/>
</dbReference>